<protein>
    <recommendedName>
        <fullName evidence="3">Plant bHLH transcription factor ACT-like domain-containing protein</fullName>
    </recommendedName>
</protein>
<gene>
    <name evidence="4" type="ORF">DCAF_LOCUS18373</name>
</gene>
<reference evidence="4 5" key="1">
    <citation type="submission" date="2024-01" db="EMBL/GenBank/DDBJ databases">
        <authorList>
            <person name="Waweru B."/>
        </authorList>
    </citation>
    <scope>NUCLEOTIDE SEQUENCE [LARGE SCALE GENOMIC DNA]</scope>
</reference>
<sequence>MIRLSEVFESLNLKIVTVNVTALSDMVKKTVLIEVDEEKKEPVKKKIERAVLALRSTSSPM</sequence>
<organism evidence="4 5">
    <name type="scientific">Dovyalis caffra</name>
    <dbReference type="NCBI Taxonomy" id="77055"/>
    <lineage>
        <taxon>Eukaryota</taxon>
        <taxon>Viridiplantae</taxon>
        <taxon>Streptophyta</taxon>
        <taxon>Embryophyta</taxon>
        <taxon>Tracheophyta</taxon>
        <taxon>Spermatophyta</taxon>
        <taxon>Magnoliopsida</taxon>
        <taxon>eudicotyledons</taxon>
        <taxon>Gunneridae</taxon>
        <taxon>Pentapetalae</taxon>
        <taxon>rosids</taxon>
        <taxon>fabids</taxon>
        <taxon>Malpighiales</taxon>
        <taxon>Salicaceae</taxon>
        <taxon>Flacourtieae</taxon>
        <taxon>Dovyalis</taxon>
    </lineage>
</organism>
<keyword evidence="2" id="KW-0539">Nucleus</keyword>
<comment type="subcellular location">
    <subcellularLocation>
        <location evidence="1">Nucleus</location>
    </subcellularLocation>
</comment>
<evidence type="ECO:0000259" key="3">
    <source>
        <dbReference type="Pfam" id="PF22754"/>
    </source>
</evidence>
<accession>A0AAV1S2S4</accession>
<name>A0AAV1S2S4_9ROSI</name>
<evidence type="ECO:0000313" key="4">
    <source>
        <dbReference type="EMBL" id="CAK7345714.1"/>
    </source>
</evidence>
<dbReference type="AlphaFoldDB" id="A0AAV1S2S4"/>
<dbReference type="InterPro" id="IPR054502">
    <property type="entry name" value="bHLH-TF_ACT-like_plant"/>
</dbReference>
<dbReference type="GO" id="GO:0005634">
    <property type="term" value="C:nucleus"/>
    <property type="evidence" value="ECO:0007669"/>
    <property type="project" value="UniProtKB-SubCell"/>
</dbReference>
<dbReference type="Proteomes" id="UP001314170">
    <property type="component" value="Unassembled WGS sequence"/>
</dbReference>
<evidence type="ECO:0000256" key="1">
    <source>
        <dbReference type="ARBA" id="ARBA00004123"/>
    </source>
</evidence>
<comment type="caution">
    <text evidence="4">The sequence shown here is derived from an EMBL/GenBank/DDBJ whole genome shotgun (WGS) entry which is preliminary data.</text>
</comment>
<feature type="domain" description="Plant bHLH transcription factor ACT-like" evidence="3">
    <location>
        <begin position="1"/>
        <end position="51"/>
    </location>
</feature>
<proteinExistence type="predicted"/>
<evidence type="ECO:0000313" key="5">
    <source>
        <dbReference type="Proteomes" id="UP001314170"/>
    </source>
</evidence>
<dbReference type="EMBL" id="CAWUPB010001168">
    <property type="protein sequence ID" value="CAK7345714.1"/>
    <property type="molecule type" value="Genomic_DNA"/>
</dbReference>
<dbReference type="Pfam" id="PF22754">
    <property type="entry name" value="bHLH-TF_ACT-like_plant"/>
    <property type="match status" value="1"/>
</dbReference>
<evidence type="ECO:0000256" key="2">
    <source>
        <dbReference type="ARBA" id="ARBA00023242"/>
    </source>
</evidence>
<dbReference type="GO" id="GO:0080090">
    <property type="term" value="P:regulation of primary metabolic process"/>
    <property type="evidence" value="ECO:0007669"/>
    <property type="project" value="UniProtKB-ARBA"/>
</dbReference>
<keyword evidence="5" id="KW-1185">Reference proteome</keyword>